<evidence type="ECO:0000259" key="5">
    <source>
        <dbReference type="Pfam" id="PF12234"/>
    </source>
</evidence>
<dbReference type="InterPro" id="IPR001680">
    <property type="entry name" value="WD40_rpt"/>
</dbReference>
<proteinExistence type="predicted"/>
<name>A0AAV8V3K3_9RHOD</name>
<organism evidence="6 7">
    <name type="scientific">Rhodosorus marinus</name>
    <dbReference type="NCBI Taxonomy" id="101924"/>
    <lineage>
        <taxon>Eukaryota</taxon>
        <taxon>Rhodophyta</taxon>
        <taxon>Stylonematophyceae</taxon>
        <taxon>Stylonematales</taxon>
        <taxon>Stylonemataceae</taxon>
        <taxon>Rhodosorus</taxon>
    </lineage>
</organism>
<gene>
    <name evidence="6" type="ORF">NDN08_005271</name>
</gene>
<protein>
    <recommendedName>
        <fullName evidence="5">RAVE complex protein Rav1 C-terminal domain-containing protein</fullName>
    </recommendedName>
</protein>
<feature type="region of interest" description="Disordered" evidence="4">
    <location>
        <begin position="1930"/>
        <end position="1951"/>
    </location>
</feature>
<reference evidence="6 7" key="1">
    <citation type="journal article" date="2023" name="Nat. Commun.">
        <title>Origin of minicircular mitochondrial genomes in red algae.</title>
        <authorList>
            <person name="Lee Y."/>
            <person name="Cho C.H."/>
            <person name="Lee Y.M."/>
            <person name="Park S.I."/>
            <person name="Yang J.H."/>
            <person name="West J.A."/>
            <person name="Bhattacharya D."/>
            <person name="Yoon H.S."/>
        </authorList>
    </citation>
    <scope>NUCLEOTIDE SEQUENCE [LARGE SCALE GENOMIC DNA]</scope>
    <source>
        <strain evidence="6 7">CCMP1338</strain>
        <tissue evidence="6">Whole cell</tissue>
    </source>
</reference>
<dbReference type="GO" id="GO:0007035">
    <property type="term" value="P:vacuolar acidification"/>
    <property type="evidence" value="ECO:0007669"/>
    <property type="project" value="TreeGrafter"/>
</dbReference>
<dbReference type="InterPro" id="IPR052208">
    <property type="entry name" value="DmX-like/RAVE_component"/>
</dbReference>
<dbReference type="PANTHER" id="PTHR13950:SF9">
    <property type="entry name" value="RABCONNECTIN-3A"/>
    <property type="match status" value="1"/>
</dbReference>
<dbReference type="SMART" id="SM00320">
    <property type="entry name" value="WD40"/>
    <property type="match status" value="8"/>
</dbReference>
<feature type="repeat" description="WD" evidence="3">
    <location>
        <begin position="2179"/>
        <end position="2221"/>
    </location>
</feature>
<feature type="repeat" description="WD" evidence="3">
    <location>
        <begin position="1982"/>
        <end position="2014"/>
    </location>
</feature>
<dbReference type="Gene3D" id="2.130.10.10">
    <property type="entry name" value="YVTN repeat-like/Quinoprotein amine dehydrogenase"/>
    <property type="match status" value="3"/>
</dbReference>
<dbReference type="GO" id="GO:0043291">
    <property type="term" value="C:RAVE complex"/>
    <property type="evidence" value="ECO:0007669"/>
    <property type="project" value="TreeGrafter"/>
</dbReference>
<accession>A0AAV8V3K3</accession>
<dbReference type="InterPro" id="IPR015943">
    <property type="entry name" value="WD40/YVTN_repeat-like_dom_sf"/>
</dbReference>
<evidence type="ECO:0000256" key="1">
    <source>
        <dbReference type="ARBA" id="ARBA00022574"/>
    </source>
</evidence>
<evidence type="ECO:0000313" key="6">
    <source>
        <dbReference type="EMBL" id="KAJ8908566.1"/>
    </source>
</evidence>
<keyword evidence="2" id="KW-0677">Repeat</keyword>
<dbReference type="PANTHER" id="PTHR13950">
    <property type="entry name" value="RABCONNECTIN-RELATED"/>
    <property type="match status" value="1"/>
</dbReference>
<evidence type="ECO:0000256" key="2">
    <source>
        <dbReference type="ARBA" id="ARBA00022737"/>
    </source>
</evidence>
<dbReference type="PROSITE" id="PS00678">
    <property type="entry name" value="WD_REPEATS_1"/>
    <property type="match status" value="1"/>
</dbReference>
<evidence type="ECO:0000256" key="3">
    <source>
        <dbReference type="PROSITE-ProRule" id="PRU00221"/>
    </source>
</evidence>
<dbReference type="SUPFAM" id="SSF50998">
    <property type="entry name" value="Quinoprotein alcohol dehydrogenase-like"/>
    <property type="match status" value="1"/>
</dbReference>
<dbReference type="PROSITE" id="PS50082">
    <property type="entry name" value="WD_REPEATS_2"/>
    <property type="match status" value="2"/>
</dbReference>
<dbReference type="InterPro" id="IPR019775">
    <property type="entry name" value="WD40_repeat_CS"/>
</dbReference>
<keyword evidence="7" id="KW-1185">Reference proteome</keyword>
<dbReference type="InterPro" id="IPR011047">
    <property type="entry name" value="Quinoprotein_ADH-like_sf"/>
</dbReference>
<evidence type="ECO:0000313" key="7">
    <source>
        <dbReference type="Proteomes" id="UP001157974"/>
    </source>
</evidence>
<dbReference type="InterPro" id="IPR022033">
    <property type="entry name" value="Rav1p_C"/>
</dbReference>
<evidence type="ECO:0000256" key="4">
    <source>
        <dbReference type="SAM" id="MobiDB-lite"/>
    </source>
</evidence>
<comment type="caution">
    <text evidence="6">The sequence shown here is derived from an EMBL/GenBank/DDBJ whole genome shotgun (WGS) entry which is preliminary data.</text>
</comment>
<dbReference type="EMBL" id="JAMWBK010000001">
    <property type="protein sequence ID" value="KAJ8908566.1"/>
    <property type="molecule type" value="Genomic_DNA"/>
</dbReference>
<dbReference type="InterPro" id="IPR036322">
    <property type="entry name" value="WD40_repeat_dom_sf"/>
</dbReference>
<dbReference type="Pfam" id="PF12234">
    <property type="entry name" value="Rav1p_C"/>
    <property type="match status" value="1"/>
</dbReference>
<dbReference type="PROSITE" id="PS50294">
    <property type="entry name" value="WD_REPEATS_REGION"/>
    <property type="match status" value="1"/>
</dbReference>
<feature type="domain" description="RAVE complex protein Rav1 C-terminal" evidence="5">
    <location>
        <begin position="1017"/>
        <end position="1285"/>
    </location>
</feature>
<dbReference type="Proteomes" id="UP001157974">
    <property type="component" value="Unassembled WGS sequence"/>
</dbReference>
<keyword evidence="1 3" id="KW-0853">WD repeat</keyword>
<dbReference type="SUPFAM" id="SSF50978">
    <property type="entry name" value="WD40 repeat-like"/>
    <property type="match status" value="2"/>
</dbReference>
<dbReference type="Pfam" id="PF00400">
    <property type="entry name" value="WD40"/>
    <property type="match status" value="2"/>
</dbReference>
<sequence length="2281" mass="246970">MTTARRKGIRLHESLKAIERLKGPADHQEFIQAVHEREVRLLQRLPPSANCLAGSLDTITYRGTLLVVYACVNSVVVALGADLSVLRQISLPAEVLQKTGGRKPITAVTFRPADAAVVVGVQGFIVIYHGWYEGQVPERLWNSCEYEAIIPFGDDSGSGKISSLSFSLDSRRLAVVGDGVEVLECAQQFDEAGNASGKVAYESEMRVKAADCCEDMDYTLGSISPRGNLLVAATEGAEAGRAWYIGYPKQHHPKSSDATDHGYEKGKVRHAASLSTAYVKARAFVPPPRVHPLGSSCEISFGKSGVSSLSWKLRGGGRAALLAVDVDGQMHVYAKVPRSTNTWMEEVARTPHMENVGRCAGTFMDWGGGGGAASDESDALGTAANREHINLAAPRPSRCYHYVSLACGLQIYPWRARGLDDRPKAAFSRLEPGVENEVPLLSDRAKRAASKMHVVAVRSVAPIPLTCSTEGNNRVVKAYAISNNERRIRSPEPPEPPQVMVTFAVSALQGQTYLTRWDRVPTSMSPASCRARAGCGHKSSIRQLEVTPLSRFSSSNSQEGVSVVTLGHSGDALLWSLTTGSPFAPLQVAGRLKGPHTAVTFPSVILSQAISLKVAVDDPVSVVFAVDGCTNSLNVYTLVEKSRASRKISFTPCPLTKLIAQADGPQSQVTRLLVAPESDEAQVEVVLGLNEDGTALCAWRVDPYADAMVKKTRVRLDCDFSVPMSSATISTAISGVCQLMCGGKDGRIRIYSVSMPVEDGESVVLIEDLTAIRCGDSTSDLSPIVEITATPVATRIAALQADGTLTVFALSNIAGSSAGFRREFRCKGLGVREKSGTGCLAFGMDVSLVLQLAVGPGEKGKGIRLFSRDQGLDWKESFRIGEKDIVHEIAQPTAFVTPGVLISGESSSLLVYSTTSGSPFSHKNSMTLINPYNMLHSMVWTGRSASEVVVTLGAIAGQLTEQEAKALIASNRSFRPHPPPMDIFCSSGPVEVASEDLPELIGKLTIFADALRGGLVLYKLKPEQQKLMLALVESCAHLASVIPSLDKLGAGFALMAMTFLKNPLRQEEDELMHTTMAAALHSTSADALIDLLIQTPFENDMKQTVSWDYCRSLGVGWWVRTGTHVKKLAERIARNLFMKTRDPDSCAMWYVFLGKAKALAVLYRQKGEKRMFEFLQRDFSKDENRKAAAKNAYVLVSKHRLELAAAFFFLAGEHASATQIIRARMGDTQLALLLARLINDDALVADVLQAIAKQAAATGRHHEEAMALWLLGQRHEALSAATMSAKVPDAPTTLEKTAQQNGRIYDGRQELQATLCALNHVLAIASSPAMMSDPLTAECVARCRSRATAALTAEGSPVQGLFSMIELLKGDSNLVRDDVTWIRQLTAHVTRRTLAWRAVVHAGAAKSGDSAQCLSEAIACDAQSIAQSPIGFVAAKQAALSAAQDLSLSEDVDAAIALAVAAYRMSKDSSGIPARAEAKAGKDEDSKSSYDLRRTLSISPLRKTSRQNYMFEEVLRKVVLYSLYQTSAMFSHTHTLVEGTGKAGGVRVLNQKDINRLAHRLETAISILKSTTGLARKAFQLFEGDLVRSLHLISVFGGFLGGDWVQVRNALNATAGELNQMVVGTSAVSESATNVEDFGVQNFAEELRQVADNPLLQPQMHNKKEEAGRTRRKRISQHFSRGSLREILHERQNDAARIMEVSSAEQSKLRLSAPKVDPENIESNKSSIKLIREQSLLTSILSASAFAAMTSCVANMASSWTKKRLSQGRRDVSILVAAEALDALAMDAVYGWYPLLEFGRDSMRKDISDGEVSYFAALWKSMASIPDFAPFLREAATVAAAIDASNTARVQHVNRRRGRDTTDFLDNPFPVRFSAGATGPWSGRGKFSVLFREEGALIRSLCVASSDPPLMAMSTPKGIQLVIPSSYAPSKPTQDDIHLSPTFRSPKPANRSNSWSFFESEYDNMVLYADESSRKKHSPDAITLSETEATALAAHPRRRRFASGGADGLVRLWNFGEKISRAGLRDSNHGRVVSLHFSAYGDGLLCTYANGYVAIWHDPDVYHSHASGIHEGDSIKINAFGNRRASDAIFLDERHLVAVVGDQSGVQGGASSSVGHSLRVFDIREASSSMRATWTARVHTSGEARSLALLEDRMRIVTGGCDGSLSVVDSRTRACVAELPAHEDEVICLRLESPRGRALASGCRNGDIKIWDARTLRVLDLIPKAHSPTRQWLTGTGFGGLVGTHGVRDLYLTDRSLTSCGGDGLVKVWGPGWGDFDHQVL</sequence>